<keyword evidence="3" id="KW-1185">Reference proteome</keyword>
<feature type="transmembrane region" description="Helical" evidence="1">
    <location>
        <begin position="77"/>
        <end position="103"/>
    </location>
</feature>
<reference evidence="2 3" key="1">
    <citation type="submission" date="2023-10" db="EMBL/GenBank/DDBJ databases">
        <title>Paenibacillus strain PFR10 Genome sequencing and assembly.</title>
        <authorList>
            <person name="Kim I."/>
        </authorList>
    </citation>
    <scope>NUCLEOTIDE SEQUENCE [LARGE SCALE GENOMIC DNA]</scope>
    <source>
        <strain evidence="2 3">PFR10</strain>
    </source>
</reference>
<organism evidence="2 3">
    <name type="scientific">Paenibacillus violae</name>
    <dbReference type="NCBI Taxonomy" id="3077234"/>
    <lineage>
        <taxon>Bacteria</taxon>
        <taxon>Bacillati</taxon>
        <taxon>Bacillota</taxon>
        <taxon>Bacilli</taxon>
        <taxon>Bacillales</taxon>
        <taxon>Paenibacillaceae</taxon>
        <taxon>Paenibacillus</taxon>
    </lineage>
</organism>
<keyword evidence="1" id="KW-0812">Transmembrane</keyword>
<dbReference type="EMBL" id="JAWCUD010000013">
    <property type="protein sequence ID" value="MDU0205197.1"/>
    <property type="molecule type" value="Genomic_DNA"/>
</dbReference>
<dbReference type="PANTHER" id="PTHR40076:SF1">
    <property type="entry name" value="MEMBRANE PROTEIN"/>
    <property type="match status" value="1"/>
</dbReference>
<keyword evidence="1" id="KW-0472">Membrane</keyword>
<keyword evidence="1" id="KW-1133">Transmembrane helix</keyword>
<proteinExistence type="predicted"/>
<dbReference type="PANTHER" id="PTHR40076">
    <property type="entry name" value="MEMBRANE PROTEIN-RELATED"/>
    <property type="match status" value="1"/>
</dbReference>
<evidence type="ECO:0000256" key="1">
    <source>
        <dbReference type="SAM" id="Phobius"/>
    </source>
</evidence>
<evidence type="ECO:0000313" key="3">
    <source>
        <dbReference type="Proteomes" id="UP001260980"/>
    </source>
</evidence>
<feature type="transmembrane region" description="Helical" evidence="1">
    <location>
        <begin position="144"/>
        <end position="164"/>
    </location>
</feature>
<dbReference type="Pfam" id="PF06161">
    <property type="entry name" value="DUF975"/>
    <property type="match status" value="1"/>
</dbReference>
<dbReference type="RefSeq" id="WP_315955137.1">
    <property type="nucleotide sequence ID" value="NZ_JAWCUD010000013.1"/>
</dbReference>
<name>A0ABU3RMY3_9BACL</name>
<dbReference type="InterPro" id="IPR010380">
    <property type="entry name" value="DUF975"/>
</dbReference>
<sequence length="262" mass="29459">MWKLDGGFLDWTRSELKGRAKQVLRTSYWKAFLVSLLLAVLSGGVSSCSFNSNGGTSVKFPLTGSHDSWTDFYNSPVFVAVVVGAILLFIFLILVSIAFHVFVTAPFEVSVMQYFKQAASEDVNMNYLVYSFQKGRYLAIVKGMLWKSFLTLLWFLLLVIPGFVKVYAYSMVPFLLGDNPGIGTKRAVELSKQMTNGHKWNMFVLDLSFLGWYILGFLALGIGVLFVMPYDHSTKAELYKVLRQQALYDGLSSSKELNLPEV</sequence>
<dbReference type="Proteomes" id="UP001260980">
    <property type="component" value="Unassembled WGS sequence"/>
</dbReference>
<comment type="caution">
    <text evidence="2">The sequence shown here is derived from an EMBL/GenBank/DDBJ whole genome shotgun (WGS) entry which is preliminary data.</text>
</comment>
<accession>A0ABU3RMY3</accession>
<protein>
    <submittedName>
        <fullName evidence="2">DUF975 family protein</fullName>
    </submittedName>
</protein>
<gene>
    <name evidence="2" type="ORF">RQP52_29395</name>
</gene>
<feature type="transmembrane region" description="Helical" evidence="1">
    <location>
        <begin position="210"/>
        <end position="230"/>
    </location>
</feature>
<evidence type="ECO:0000313" key="2">
    <source>
        <dbReference type="EMBL" id="MDU0205197.1"/>
    </source>
</evidence>